<keyword evidence="2" id="KW-0378">Hydrolase</keyword>
<dbReference type="Proteomes" id="UP001372338">
    <property type="component" value="Unassembled WGS sequence"/>
</dbReference>
<gene>
    <name evidence="3" type="ORF">RIF29_39031</name>
</gene>
<dbReference type="GO" id="GO:0005634">
    <property type="term" value="C:nucleus"/>
    <property type="evidence" value="ECO:0007669"/>
    <property type="project" value="TreeGrafter"/>
</dbReference>
<comment type="caution">
    <text evidence="3">The sequence shown here is derived from an EMBL/GenBank/DDBJ whole genome shotgun (WGS) entry which is preliminary data.</text>
</comment>
<protein>
    <recommendedName>
        <fullName evidence="5">3'-5' exonuclease domain-containing protein</fullName>
    </recommendedName>
</protein>
<dbReference type="InterPro" id="IPR036397">
    <property type="entry name" value="RNaseH_sf"/>
</dbReference>
<reference evidence="3 4" key="1">
    <citation type="submission" date="2024-01" db="EMBL/GenBank/DDBJ databases">
        <title>The genomes of 5 underutilized Papilionoideae crops provide insights into root nodulation and disease resistanc.</title>
        <authorList>
            <person name="Yuan L."/>
        </authorList>
    </citation>
    <scope>NUCLEOTIDE SEQUENCE [LARGE SCALE GENOMIC DNA]</scope>
    <source>
        <strain evidence="3">ZHUSHIDOU_FW_LH</strain>
        <tissue evidence="3">Leaf</tissue>
    </source>
</reference>
<evidence type="ECO:0008006" key="5">
    <source>
        <dbReference type="Google" id="ProtNLM"/>
    </source>
</evidence>
<dbReference type="GO" id="GO:0003676">
    <property type="term" value="F:nucleic acid binding"/>
    <property type="evidence" value="ECO:0007669"/>
    <property type="project" value="InterPro"/>
</dbReference>
<dbReference type="EMBL" id="JAYWIO010000008">
    <property type="protein sequence ID" value="KAK7244212.1"/>
    <property type="molecule type" value="Genomic_DNA"/>
</dbReference>
<evidence type="ECO:0000256" key="1">
    <source>
        <dbReference type="ARBA" id="ARBA00022722"/>
    </source>
</evidence>
<proteinExistence type="predicted"/>
<evidence type="ECO:0000256" key="2">
    <source>
        <dbReference type="ARBA" id="ARBA00022801"/>
    </source>
</evidence>
<keyword evidence="1" id="KW-0540">Nuclease</keyword>
<dbReference type="GO" id="GO:0008408">
    <property type="term" value="F:3'-5' exonuclease activity"/>
    <property type="evidence" value="ECO:0007669"/>
    <property type="project" value="TreeGrafter"/>
</dbReference>
<dbReference type="GO" id="GO:0005737">
    <property type="term" value="C:cytoplasm"/>
    <property type="evidence" value="ECO:0007669"/>
    <property type="project" value="TreeGrafter"/>
</dbReference>
<name>A0AAN9E2W8_CROPI</name>
<evidence type="ECO:0000313" key="3">
    <source>
        <dbReference type="EMBL" id="KAK7244212.1"/>
    </source>
</evidence>
<evidence type="ECO:0000313" key="4">
    <source>
        <dbReference type="Proteomes" id="UP001372338"/>
    </source>
</evidence>
<sequence length="102" mass="11652">MFVGVGIYDDALKLQEDYRLNVPGCTGMRDFAAEEFREKALKNAGIKTLSLRFIGLEFEKPKRVTRSKWDDVRLTPEQVQYACVDAFVSCELGNRLIGIAYR</sequence>
<dbReference type="PANTHER" id="PTHR13620">
    <property type="entry name" value="3-5 EXONUCLEASE"/>
    <property type="match status" value="1"/>
</dbReference>
<dbReference type="AlphaFoldDB" id="A0AAN9E2W8"/>
<keyword evidence="4" id="KW-1185">Reference proteome</keyword>
<accession>A0AAN9E2W8</accession>
<dbReference type="InterPro" id="IPR012337">
    <property type="entry name" value="RNaseH-like_sf"/>
</dbReference>
<dbReference type="SUPFAM" id="SSF53098">
    <property type="entry name" value="Ribonuclease H-like"/>
    <property type="match status" value="1"/>
</dbReference>
<organism evidence="3 4">
    <name type="scientific">Crotalaria pallida</name>
    <name type="common">Smooth rattlebox</name>
    <name type="synonym">Crotalaria striata</name>
    <dbReference type="NCBI Taxonomy" id="3830"/>
    <lineage>
        <taxon>Eukaryota</taxon>
        <taxon>Viridiplantae</taxon>
        <taxon>Streptophyta</taxon>
        <taxon>Embryophyta</taxon>
        <taxon>Tracheophyta</taxon>
        <taxon>Spermatophyta</taxon>
        <taxon>Magnoliopsida</taxon>
        <taxon>eudicotyledons</taxon>
        <taxon>Gunneridae</taxon>
        <taxon>Pentapetalae</taxon>
        <taxon>rosids</taxon>
        <taxon>fabids</taxon>
        <taxon>Fabales</taxon>
        <taxon>Fabaceae</taxon>
        <taxon>Papilionoideae</taxon>
        <taxon>50 kb inversion clade</taxon>
        <taxon>genistoids sensu lato</taxon>
        <taxon>core genistoids</taxon>
        <taxon>Crotalarieae</taxon>
        <taxon>Crotalaria</taxon>
    </lineage>
</organism>
<dbReference type="InterPro" id="IPR051132">
    <property type="entry name" value="3-5_Exonuclease_domain"/>
</dbReference>
<dbReference type="Gene3D" id="3.30.420.10">
    <property type="entry name" value="Ribonuclease H-like superfamily/Ribonuclease H"/>
    <property type="match status" value="1"/>
</dbReference>
<dbReference type="PANTHER" id="PTHR13620:SF105">
    <property type="entry name" value="OS01G0737700 PROTEIN"/>
    <property type="match status" value="1"/>
</dbReference>